<reference evidence="4" key="1">
    <citation type="journal article" date="2011" name="J. Bacteriol.">
        <title>Genome sequences of eight morphologically diverse alphaproteobacteria.</title>
        <authorList>
            <consortium name="US DOE Joint Genome Institute"/>
            <person name="Brown P.J."/>
            <person name="Kysela D.T."/>
            <person name="Buechlein A."/>
            <person name="Hemmerich C."/>
            <person name="Brun Y.V."/>
        </authorList>
    </citation>
    <scope>NUCLEOTIDE SEQUENCE [LARGE SCALE GENOMIC DNA]</scope>
    <source>
        <strain evidence="4">ATCC 51888 / DSM 1869 / NCIB 11706 / TK 0415</strain>
    </source>
</reference>
<evidence type="ECO:0000256" key="1">
    <source>
        <dbReference type="ARBA" id="ARBA00038494"/>
    </source>
</evidence>
<dbReference type="Gene3D" id="3.90.550.10">
    <property type="entry name" value="Spore Coat Polysaccharide Biosynthesis Protein SpsA, Chain A"/>
    <property type="match status" value="1"/>
</dbReference>
<evidence type="ECO:0000313" key="4">
    <source>
        <dbReference type="Proteomes" id="UP000002033"/>
    </source>
</evidence>
<dbReference type="PANTHER" id="PTHR43630">
    <property type="entry name" value="POLY-BETA-1,6-N-ACETYL-D-GLUCOSAMINE SYNTHASE"/>
    <property type="match status" value="1"/>
</dbReference>
<dbReference type="CAZy" id="GT2">
    <property type="family name" value="Glycosyltransferase Family 2"/>
</dbReference>
<dbReference type="InterPro" id="IPR001173">
    <property type="entry name" value="Glyco_trans_2-like"/>
</dbReference>
<dbReference type="PANTHER" id="PTHR43630:SF2">
    <property type="entry name" value="GLYCOSYLTRANSFERASE"/>
    <property type="match status" value="1"/>
</dbReference>
<gene>
    <name evidence="3" type="ordered locus">Hden_0193</name>
</gene>
<accession>D8JQ97</accession>
<dbReference type="eggNOG" id="COG0463">
    <property type="taxonomic scope" value="Bacteria"/>
</dbReference>
<evidence type="ECO:0000313" key="3">
    <source>
        <dbReference type="EMBL" id="ADJ22018.1"/>
    </source>
</evidence>
<dbReference type="Pfam" id="PF00535">
    <property type="entry name" value="Glycos_transf_2"/>
    <property type="match status" value="1"/>
</dbReference>
<protein>
    <submittedName>
        <fullName evidence="3">Glycosyl transferase family 2</fullName>
    </submittedName>
</protein>
<dbReference type="Proteomes" id="UP000002033">
    <property type="component" value="Chromosome"/>
</dbReference>
<dbReference type="SUPFAM" id="SSF53448">
    <property type="entry name" value="Nucleotide-diphospho-sugar transferases"/>
    <property type="match status" value="1"/>
</dbReference>
<dbReference type="KEGG" id="hdn:Hden_0193"/>
<dbReference type="HOGENOM" id="CLU_065962_1_0_5"/>
<keyword evidence="3" id="KW-0808">Transferase</keyword>
<keyword evidence="4" id="KW-1185">Reference proteome</keyword>
<dbReference type="EMBL" id="CP002083">
    <property type="protein sequence ID" value="ADJ22018.1"/>
    <property type="molecule type" value="Genomic_DNA"/>
</dbReference>
<dbReference type="GO" id="GO:0016740">
    <property type="term" value="F:transferase activity"/>
    <property type="evidence" value="ECO:0007669"/>
    <property type="project" value="UniProtKB-KW"/>
</dbReference>
<name>D8JQ97_HYPDA</name>
<dbReference type="STRING" id="582899.Hden_0193"/>
<dbReference type="CDD" id="cd02511">
    <property type="entry name" value="Beta4Glucosyltransferase"/>
    <property type="match status" value="1"/>
</dbReference>
<organism evidence="3 4">
    <name type="scientific">Hyphomicrobium denitrificans (strain ATCC 51888 / DSM 1869 / NCIMB 11706 / TK 0415)</name>
    <dbReference type="NCBI Taxonomy" id="582899"/>
    <lineage>
        <taxon>Bacteria</taxon>
        <taxon>Pseudomonadati</taxon>
        <taxon>Pseudomonadota</taxon>
        <taxon>Alphaproteobacteria</taxon>
        <taxon>Hyphomicrobiales</taxon>
        <taxon>Hyphomicrobiaceae</taxon>
        <taxon>Hyphomicrobium</taxon>
    </lineage>
</organism>
<feature type="domain" description="Glycosyltransferase 2-like" evidence="2">
    <location>
        <begin position="21"/>
        <end position="146"/>
    </location>
</feature>
<comment type="similarity">
    <text evidence="1">Belongs to the glycosyltransferase 2 family. WaaE/KdtX subfamily.</text>
</comment>
<dbReference type="InterPro" id="IPR029044">
    <property type="entry name" value="Nucleotide-diphossugar_trans"/>
</dbReference>
<evidence type="ECO:0000259" key="2">
    <source>
        <dbReference type="Pfam" id="PF00535"/>
    </source>
</evidence>
<sequence>MAFNHPGGGEISPDMSRLPISCFIIAQNEADRIARTIRSVEPWVDEVVVVDSGSTDDTVSVAQGAHARVISQTWLGFGRQKRFAEEQCHRDWVLNLDADEVVSPELRTKITELFRSGAPKHAAYGMPIHVIYPQRIKPRIWARDHWCVRLYDRRIVRFRDSHVHDTVVTDGHAVGRLNAPIHHFSIRSFEHMRAKLDRRMSLAAEHASITSPALTLARLTIEFPLNFYKYYIVRRHITGGFMGLRYAALQARFRAAKVYRLWRRQRLSILNDAPVNEHAMASSLVSQRDGKDQAK</sequence>
<proteinExistence type="inferred from homology"/>
<dbReference type="AlphaFoldDB" id="D8JQ97"/>